<dbReference type="AlphaFoldDB" id="A0AAD3T3G1"/>
<proteinExistence type="predicted"/>
<comment type="caution">
    <text evidence="2">The sequence shown here is derived from an EMBL/GenBank/DDBJ whole genome shotgun (WGS) entry which is preliminary data.</text>
</comment>
<feature type="region of interest" description="Disordered" evidence="1">
    <location>
        <begin position="1"/>
        <end position="35"/>
    </location>
</feature>
<dbReference type="Proteomes" id="UP001279734">
    <property type="component" value="Unassembled WGS sequence"/>
</dbReference>
<name>A0AAD3T3G1_NEPGR</name>
<reference evidence="2" key="1">
    <citation type="submission" date="2023-05" db="EMBL/GenBank/DDBJ databases">
        <title>Nepenthes gracilis genome sequencing.</title>
        <authorList>
            <person name="Fukushima K."/>
        </authorList>
    </citation>
    <scope>NUCLEOTIDE SEQUENCE</scope>
    <source>
        <strain evidence="2">SING2019-196</strain>
    </source>
</reference>
<evidence type="ECO:0000256" key="1">
    <source>
        <dbReference type="SAM" id="MobiDB-lite"/>
    </source>
</evidence>
<gene>
    <name evidence="2" type="ORF">Nepgr_024751</name>
</gene>
<evidence type="ECO:0000313" key="3">
    <source>
        <dbReference type="Proteomes" id="UP001279734"/>
    </source>
</evidence>
<dbReference type="EMBL" id="BSYO01000025">
    <property type="protein sequence ID" value="GMH22908.1"/>
    <property type="molecule type" value="Genomic_DNA"/>
</dbReference>
<protein>
    <submittedName>
        <fullName evidence="2">Uncharacterized protein</fullName>
    </submittedName>
</protein>
<organism evidence="2 3">
    <name type="scientific">Nepenthes gracilis</name>
    <name type="common">Slender pitcher plant</name>
    <dbReference type="NCBI Taxonomy" id="150966"/>
    <lineage>
        <taxon>Eukaryota</taxon>
        <taxon>Viridiplantae</taxon>
        <taxon>Streptophyta</taxon>
        <taxon>Embryophyta</taxon>
        <taxon>Tracheophyta</taxon>
        <taxon>Spermatophyta</taxon>
        <taxon>Magnoliopsida</taxon>
        <taxon>eudicotyledons</taxon>
        <taxon>Gunneridae</taxon>
        <taxon>Pentapetalae</taxon>
        <taxon>Caryophyllales</taxon>
        <taxon>Nepenthaceae</taxon>
        <taxon>Nepenthes</taxon>
    </lineage>
</organism>
<sequence>MDSCVAIDPQNPSGVLHLPNPLSEVPPKSNLDASKAPDEICTKDAAHVKQLDPADADGQRRTQIEKRLQVLDAGVGGLDDYPPSRPPDTILTGLEPEAGRCADVVIGAADSQFLLLWFDAGAGCVALMRSI</sequence>
<accession>A0AAD3T3G1</accession>
<evidence type="ECO:0000313" key="2">
    <source>
        <dbReference type="EMBL" id="GMH22908.1"/>
    </source>
</evidence>
<keyword evidence="3" id="KW-1185">Reference proteome</keyword>